<reference evidence="1 2" key="1">
    <citation type="submission" date="2015-11" db="EMBL/GenBank/DDBJ databases">
        <title>Expanding the genomic diversity of Burkholderia species for the development of highly accurate diagnostics.</title>
        <authorList>
            <person name="Sahl J."/>
            <person name="Keim P."/>
            <person name="Wagner D."/>
        </authorList>
    </citation>
    <scope>NUCLEOTIDE SEQUENCE [LARGE SCALE GENOMIC DNA]</scope>
    <source>
        <strain evidence="1 2">MSMB2167WGS</strain>
    </source>
</reference>
<dbReference type="AlphaFoldDB" id="A0A107F8S9"/>
<dbReference type="Proteomes" id="UP000062998">
    <property type="component" value="Unassembled WGS sequence"/>
</dbReference>
<evidence type="ECO:0000313" key="2">
    <source>
        <dbReference type="Proteomes" id="UP000062998"/>
    </source>
</evidence>
<gene>
    <name evidence="1" type="ORF">WL73_25680</name>
</gene>
<organism evidence="1 2">
    <name type="scientific">Burkholderia ubonensis</name>
    <dbReference type="NCBI Taxonomy" id="101571"/>
    <lineage>
        <taxon>Bacteria</taxon>
        <taxon>Pseudomonadati</taxon>
        <taxon>Pseudomonadota</taxon>
        <taxon>Betaproteobacteria</taxon>
        <taxon>Burkholderiales</taxon>
        <taxon>Burkholderiaceae</taxon>
        <taxon>Burkholderia</taxon>
        <taxon>Burkholderia cepacia complex</taxon>
    </lineage>
</organism>
<dbReference type="EMBL" id="LPIX01000097">
    <property type="protein sequence ID" value="KWD94546.1"/>
    <property type="molecule type" value="Genomic_DNA"/>
</dbReference>
<name>A0A107F8S9_9BURK</name>
<protein>
    <submittedName>
        <fullName evidence="1">Uncharacterized protein</fullName>
    </submittedName>
</protein>
<proteinExistence type="predicted"/>
<accession>A0A107F8S9</accession>
<sequence length="92" mass="10596">MDPEARMKALRRRVERLQADFSAWLQQEALANSERGQQLRSLFEHDTWADVTAMAALARYDTDELTEDERKCRVAALLVQAYTRKLAAEAAR</sequence>
<evidence type="ECO:0000313" key="1">
    <source>
        <dbReference type="EMBL" id="KWD94546.1"/>
    </source>
</evidence>
<comment type="caution">
    <text evidence="1">The sequence shown here is derived from an EMBL/GenBank/DDBJ whole genome shotgun (WGS) entry which is preliminary data.</text>
</comment>